<gene>
    <name evidence="7" type="ORF">M427DRAFT_134943</name>
</gene>
<dbReference type="EMBL" id="KQ965760">
    <property type="protein sequence ID" value="KXS15698.1"/>
    <property type="molecule type" value="Genomic_DNA"/>
</dbReference>
<dbReference type="PANTHER" id="PTHR16201">
    <property type="entry name" value="SEVEN TRANSMEMBRANE PROTEIN 1-RELATED"/>
    <property type="match status" value="1"/>
</dbReference>
<dbReference type="PANTHER" id="PTHR16201:SF37">
    <property type="entry name" value="PQ-LOOP REPEAT-CONTAINING PROTEIN"/>
    <property type="match status" value="1"/>
</dbReference>
<sequence>MAAPPSTRELPSYYPALEQTFAALGFVCWSFQLIPQVIKIYRTKSVEGFSVAMLLLWTVTLSTLGGYTAGLGLSTLLIIQPNFFYLFNAVTIAQCFFYGRKYALCNIELAVYYGVKVSSERGLSGVVNSLGAIPLVFALLGTLPQYWEIIHGLGGLLNAISLAFRPEPFDPVTFLNFFAITVAQGVIFVFWGWYEKVRKGRGRGNVDEDFKGDSAGGAYVSEASLQPLQQDNAETKQATQMIGEDDKVQDHRTQ</sequence>
<keyword evidence="3 6" id="KW-1133">Transmembrane helix</keyword>
<proteinExistence type="predicted"/>
<evidence type="ECO:0000313" key="7">
    <source>
        <dbReference type="EMBL" id="KXS15698.1"/>
    </source>
</evidence>
<dbReference type="InterPro" id="IPR051415">
    <property type="entry name" value="LAAT-1"/>
</dbReference>
<feature type="transmembrane region" description="Helical" evidence="6">
    <location>
        <begin position="50"/>
        <end position="70"/>
    </location>
</feature>
<feature type="compositionally biased region" description="Basic and acidic residues" evidence="5">
    <location>
        <begin position="244"/>
        <end position="254"/>
    </location>
</feature>
<evidence type="ECO:0000256" key="2">
    <source>
        <dbReference type="ARBA" id="ARBA00022692"/>
    </source>
</evidence>
<organism evidence="7 8">
    <name type="scientific">Gonapodya prolifera (strain JEL478)</name>
    <name type="common">Monoblepharis prolifera</name>
    <dbReference type="NCBI Taxonomy" id="1344416"/>
    <lineage>
        <taxon>Eukaryota</taxon>
        <taxon>Fungi</taxon>
        <taxon>Fungi incertae sedis</taxon>
        <taxon>Chytridiomycota</taxon>
        <taxon>Chytridiomycota incertae sedis</taxon>
        <taxon>Monoblepharidomycetes</taxon>
        <taxon>Monoblepharidales</taxon>
        <taxon>Gonapodyaceae</taxon>
        <taxon>Gonapodya</taxon>
    </lineage>
</organism>
<accession>A0A139AG12</accession>
<name>A0A139AG12_GONPJ</name>
<feature type="transmembrane region" description="Helical" evidence="6">
    <location>
        <begin position="20"/>
        <end position="38"/>
    </location>
</feature>
<feature type="compositionally biased region" description="Polar residues" evidence="5">
    <location>
        <begin position="225"/>
        <end position="240"/>
    </location>
</feature>
<dbReference type="GO" id="GO:0016020">
    <property type="term" value="C:membrane"/>
    <property type="evidence" value="ECO:0007669"/>
    <property type="project" value="UniProtKB-SubCell"/>
</dbReference>
<dbReference type="OrthoDB" id="407617at2759"/>
<keyword evidence="2 6" id="KW-0812">Transmembrane</keyword>
<evidence type="ECO:0000256" key="5">
    <source>
        <dbReference type="SAM" id="MobiDB-lite"/>
    </source>
</evidence>
<dbReference type="InterPro" id="IPR006603">
    <property type="entry name" value="PQ-loop_rpt"/>
</dbReference>
<evidence type="ECO:0000256" key="4">
    <source>
        <dbReference type="ARBA" id="ARBA00023136"/>
    </source>
</evidence>
<keyword evidence="8" id="KW-1185">Reference proteome</keyword>
<dbReference type="Pfam" id="PF04193">
    <property type="entry name" value="PQ-loop"/>
    <property type="match status" value="1"/>
</dbReference>
<comment type="subcellular location">
    <subcellularLocation>
        <location evidence="1">Membrane</location>
        <topology evidence="1">Multi-pass membrane protein</topology>
    </subcellularLocation>
</comment>
<evidence type="ECO:0000313" key="8">
    <source>
        <dbReference type="Proteomes" id="UP000070544"/>
    </source>
</evidence>
<dbReference type="Proteomes" id="UP000070544">
    <property type="component" value="Unassembled WGS sequence"/>
</dbReference>
<feature type="transmembrane region" description="Helical" evidence="6">
    <location>
        <begin position="126"/>
        <end position="147"/>
    </location>
</feature>
<dbReference type="Gene3D" id="1.20.1280.290">
    <property type="match status" value="1"/>
</dbReference>
<evidence type="ECO:0000256" key="3">
    <source>
        <dbReference type="ARBA" id="ARBA00022989"/>
    </source>
</evidence>
<dbReference type="AlphaFoldDB" id="A0A139AG12"/>
<feature type="transmembrane region" description="Helical" evidence="6">
    <location>
        <begin position="82"/>
        <end position="99"/>
    </location>
</feature>
<evidence type="ECO:0000256" key="1">
    <source>
        <dbReference type="ARBA" id="ARBA00004141"/>
    </source>
</evidence>
<keyword evidence="4 6" id="KW-0472">Membrane</keyword>
<evidence type="ECO:0000256" key="6">
    <source>
        <dbReference type="SAM" id="Phobius"/>
    </source>
</evidence>
<protein>
    <recommendedName>
        <fullName evidence="9">PQ-loop-domain-containing protein</fullName>
    </recommendedName>
</protein>
<dbReference type="SMART" id="SM00679">
    <property type="entry name" value="CTNS"/>
    <property type="match status" value="1"/>
</dbReference>
<feature type="region of interest" description="Disordered" evidence="5">
    <location>
        <begin position="225"/>
        <end position="254"/>
    </location>
</feature>
<evidence type="ECO:0008006" key="9">
    <source>
        <dbReference type="Google" id="ProtNLM"/>
    </source>
</evidence>
<reference evidence="7 8" key="1">
    <citation type="journal article" date="2015" name="Genome Biol. Evol.">
        <title>Phylogenomic analyses indicate that early fungi evolved digesting cell walls of algal ancestors of land plants.</title>
        <authorList>
            <person name="Chang Y."/>
            <person name="Wang S."/>
            <person name="Sekimoto S."/>
            <person name="Aerts A.L."/>
            <person name="Choi C."/>
            <person name="Clum A."/>
            <person name="LaButti K.M."/>
            <person name="Lindquist E.A."/>
            <person name="Yee Ngan C."/>
            <person name="Ohm R.A."/>
            <person name="Salamov A.A."/>
            <person name="Grigoriev I.V."/>
            <person name="Spatafora J.W."/>
            <person name="Berbee M.L."/>
        </authorList>
    </citation>
    <scope>NUCLEOTIDE SEQUENCE [LARGE SCALE GENOMIC DNA]</scope>
    <source>
        <strain evidence="7 8">JEL478</strain>
    </source>
</reference>
<feature type="transmembrane region" description="Helical" evidence="6">
    <location>
        <begin position="174"/>
        <end position="194"/>
    </location>
</feature>